<dbReference type="EMBL" id="LROR01000062">
    <property type="protein sequence ID" value="OBR92088.1"/>
    <property type="molecule type" value="Genomic_DNA"/>
</dbReference>
<keyword evidence="2" id="KW-0813">Transport</keyword>
<dbReference type="PANTHER" id="PTHR11360">
    <property type="entry name" value="MONOCARBOXYLATE TRANSPORTER"/>
    <property type="match status" value="1"/>
</dbReference>
<evidence type="ECO:0000256" key="6">
    <source>
        <dbReference type="SAM" id="Phobius"/>
    </source>
</evidence>
<dbReference type="RefSeq" id="WP_063602430.1">
    <property type="nucleotide sequence ID" value="NZ_LITQ01000043.1"/>
</dbReference>
<dbReference type="FunFam" id="1.20.1250.20:FF:000166">
    <property type="entry name" value="Inner membrane protein YhjX"/>
    <property type="match status" value="1"/>
</dbReference>
<sequence>MKNSWEGQENRWMVILGTVIVQIGLGTFYTWSLFNQSLSKQFGWQVSAVALTFSIGSFALSFSTLFAGKLQDKLGIRKLSTICGFILGIGLILTSKVTSLAALYITAGVILGASDGIGYITTLSNAIKWFPEKKGLISGISVGAYGIGSLVFKYVNGGIMSAQGTSQAFMWWGIIAIVLIVAGSQLLKDAPVDPVKNLGISTETAEEVNFSRLDMLKTKEVYLLFVTFFTGAMSGLYMIGSVKDIGMQLAGLSAATAANAVALVAIFNTAGRIILGTLSDKIGALRVVTLTLIVTAAAVFIMSDVHLSFGIFFVCVSAIAFCFGGTVTVYPSIVGNFFGLRNQTRNYGLIYQGFGIGALSGSFISALLGGFKPTFLFIGVLCLISAVISTVVKPPKKAKETFVNPKKNAA</sequence>
<name>A0A162KZT3_9CLOT</name>
<feature type="transmembrane region" description="Helical" evidence="6">
    <location>
        <begin position="79"/>
        <end position="95"/>
    </location>
</feature>
<feature type="transmembrane region" description="Helical" evidence="6">
    <location>
        <begin position="101"/>
        <end position="123"/>
    </location>
</feature>
<evidence type="ECO:0000256" key="2">
    <source>
        <dbReference type="ARBA" id="ARBA00022448"/>
    </source>
</evidence>
<feature type="transmembrane region" description="Helical" evidence="6">
    <location>
        <begin position="135"/>
        <end position="156"/>
    </location>
</feature>
<dbReference type="InterPro" id="IPR020846">
    <property type="entry name" value="MFS_dom"/>
</dbReference>
<dbReference type="InterPro" id="IPR036259">
    <property type="entry name" value="MFS_trans_sf"/>
</dbReference>
<keyword evidence="3 6" id="KW-0812">Transmembrane</keyword>
<feature type="transmembrane region" description="Helical" evidence="6">
    <location>
        <begin position="46"/>
        <end position="67"/>
    </location>
</feature>
<evidence type="ECO:0000313" key="11">
    <source>
        <dbReference type="Proteomes" id="UP000093694"/>
    </source>
</evidence>
<keyword evidence="4 6" id="KW-1133">Transmembrane helix</keyword>
<keyword evidence="11" id="KW-1185">Reference proteome</keyword>
<reference evidence="9 11" key="2">
    <citation type="journal article" date="2016" name="Front. Microbiol.">
        <title>Industrial Acetogenic Biocatalysts: A Comparative Metabolic and Genomic Analysis.</title>
        <authorList>
            <person name="Bengelsdorf F."/>
            <person name="Poehlein A."/>
            <person name="Sonja S."/>
            <person name="Erz C."/>
            <person name="Hummel T."/>
            <person name="Hoffmeister S."/>
            <person name="Daniel R."/>
            <person name="Durre P."/>
        </authorList>
    </citation>
    <scope>NUCLEOTIDE SEQUENCE [LARGE SCALE GENOMIC DNA]</scope>
    <source>
        <strain evidence="9 11">PTA-10522</strain>
    </source>
</reference>
<dbReference type="PANTHER" id="PTHR11360:SF317">
    <property type="entry name" value="MAJOR FACILITATOR SUPERFAMILY (MFS) PROFILE DOMAIN-CONTAINING PROTEIN-RELATED"/>
    <property type="match status" value="1"/>
</dbReference>
<dbReference type="CDD" id="cd17353">
    <property type="entry name" value="MFS_OFA_like"/>
    <property type="match status" value="1"/>
</dbReference>
<gene>
    <name evidence="8" type="primary">yhjX</name>
    <name evidence="9" type="ORF">CLCOS_31990</name>
    <name evidence="8" type="ORF">WX73_02814</name>
</gene>
<dbReference type="InterPro" id="IPR011701">
    <property type="entry name" value="MFS"/>
</dbReference>
<evidence type="ECO:0000256" key="4">
    <source>
        <dbReference type="ARBA" id="ARBA00022989"/>
    </source>
</evidence>
<comment type="caution">
    <text evidence="8">The sequence shown here is derived from an EMBL/GenBank/DDBJ whole genome shotgun (WGS) entry which is preliminary data.</text>
</comment>
<dbReference type="AlphaFoldDB" id="A0A162KZT3"/>
<comment type="subcellular location">
    <subcellularLocation>
        <location evidence="1">Cell membrane</location>
        <topology evidence="1">Multi-pass membrane protein</topology>
    </subcellularLocation>
</comment>
<protein>
    <submittedName>
        <fullName evidence="8 9">MFS-type transporter YhjX</fullName>
    </submittedName>
</protein>
<feature type="transmembrane region" description="Helical" evidence="6">
    <location>
        <begin position="168"/>
        <end position="187"/>
    </location>
</feature>
<dbReference type="EMBL" id="LITQ01000043">
    <property type="protein sequence ID" value="OAA86456.1"/>
    <property type="molecule type" value="Genomic_DNA"/>
</dbReference>
<organism evidence="8 10">
    <name type="scientific">Clostridium coskatii</name>
    <dbReference type="NCBI Taxonomy" id="1705578"/>
    <lineage>
        <taxon>Bacteria</taxon>
        <taxon>Bacillati</taxon>
        <taxon>Bacillota</taxon>
        <taxon>Clostridia</taxon>
        <taxon>Eubacteriales</taxon>
        <taxon>Clostridiaceae</taxon>
        <taxon>Clostridium</taxon>
    </lineage>
</organism>
<evidence type="ECO:0000313" key="8">
    <source>
        <dbReference type="EMBL" id="OAA86456.1"/>
    </source>
</evidence>
<feature type="transmembrane region" description="Helical" evidence="6">
    <location>
        <begin position="349"/>
        <end position="368"/>
    </location>
</feature>
<dbReference type="PROSITE" id="PS50850">
    <property type="entry name" value="MFS"/>
    <property type="match status" value="1"/>
</dbReference>
<dbReference type="Pfam" id="PF07690">
    <property type="entry name" value="MFS_1"/>
    <property type="match status" value="1"/>
</dbReference>
<feature type="transmembrane region" description="Helical" evidence="6">
    <location>
        <begin position="245"/>
        <end position="271"/>
    </location>
</feature>
<evidence type="ECO:0000256" key="3">
    <source>
        <dbReference type="ARBA" id="ARBA00022692"/>
    </source>
</evidence>
<feature type="transmembrane region" description="Helical" evidence="6">
    <location>
        <begin position="221"/>
        <end position="239"/>
    </location>
</feature>
<feature type="domain" description="Major facilitator superfamily (MFS) profile" evidence="7">
    <location>
        <begin position="10"/>
        <end position="397"/>
    </location>
</feature>
<dbReference type="Proteomes" id="UP000077384">
    <property type="component" value="Unassembled WGS sequence"/>
</dbReference>
<feature type="transmembrane region" description="Helical" evidence="6">
    <location>
        <begin position="283"/>
        <end position="303"/>
    </location>
</feature>
<evidence type="ECO:0000313" key="10">
    <source>
        <dbReference type="Proteomes" id="UP000077384"/>
    </source>
</evidence>
<accession>A0A162KZT3</accession>
<evidence type="ECO:0000259" key="7">
    <source>
        <dbReference type="PROSITE" id="PS50850"/>
    </source>
</evidence>
<dbReference type="GO" id="GO:0005886">
    <property type="term" value="C:plasma membrane"/>
    <property type="evidence" value="ECO:0007669"/>
    <property type="project" value="UniProtKB-SubCell"/>
</dbReference>
<feature type="transmembrane region" description="Helical" evidence="6">
    <location>
        <begin position="374"/>
        <end position="392"/>
    </location>
</feature>
<proteinExistence type="predicted"/>
<dbReference type="PATRIC" id="fig|1705578.3.peg.3095"/>
<keyword evidence="5 6" id="KW-0472">Membrane</keyword>
<dbReference type="Proteomes" id="UP000093694">
    <property type="component" value="Unassembled WGS sequence"/>
</dbReference>
<dbReference type="InterPro" id="IPR050327">
    <property type="entry name" value="Proton-linked_MCT"/>
</dbReference>
<dbReference type="GO" id="GO:0022857">
    <property type="term" value="F:transmembrane transporter activity"/>
    <property type="evidence" value="ECO:0007669"/>
    <property type="project" value="InterPro"/>
</dbReference>
<dbReference type="SUPFAM" id="SSF103473">
    <property type="entry name" value="MFS general substrate transporter"/>
    <property type="match status" value="1"/>
</dbReference>
<dbReference type="FunFam" id="1.20.1250.20:FF:000194">
    <property type="entry name" value="Inner membrane protein yhjX"/>
    <property type="match status" value="1"/>
</dbReference>
<evidence type="ECO:0000313" key="9">
    <source>
        <dbReference type="EMBL" id="OBR92088.1"/>
    </source>
</evidence>
<reference evidence="8 10" key="1">
    <citation type="journal article" date="2015" name="Biotechnol. Bioeng.">
        <title>Genome sequence and phenotypic characterization of Caulobacter segnis.</title>
        <authorList>
            <person name="Patel S."/>
            <person name="Fletcher B."/>
            <person name="Scott D.C."/>
            <person name="Ely B."/>
        </authorList>
    </citation>
    <scope>NUCLEOTIDE SEQUENCE [LARGE SCALE GENOMIC DNA]</scope>
    <source>
        <strain evidence="8 10">PS02</strain>
    </source>
</reference>
<feature type="transmembrane region" description="Helical" evidence="6">
    <location>
        <begin position="12"/>
        <end position="34"/>
    </location>
</feature>
<dbReference type="Gene3D" id="1.20.1250.20">
    <property type="entry name" value="MFS general substrate transporter like domains"/>
    <property type="match status" value="2"/>
</dbReference>
<feature type="transmembrane region" description="Helical" evidence="6">
    <location>
        <begin position="309"/>
        <end position="337"/>
    </location>
</feature>
<evidence type="ECO:0000256" key="5">
    <source>
        <dbReference type="ARBA" id="ARBA00023136"/>
    </source>
</evidence>
<evidence type="ECO:0000256" key="1">
    <source>
        <dbReference type="ARBA" id="ARBA00004651"/>
    </source>
</evidence>